<dbReference type="AlphaFoldDB" id="A0A1H2ZL08"/>
<dbReference type="InterPro" id="IPR006994">
    <property type="entry name" value="TCF25/Rqc1"/>
</dbReference>
<evidence type="ECO:0000313" key="3">
    <source>
        <dbReference type="Proteomes" id="UP000198816"/>
    </source>
</evidence>
<dbReference type="STRING" id="1058.SAMN05421783_11615"/>
<sequence length="262" mass="30141">MIKLHNIGDNEWVFEDGLIDLSVHERLDDAIDLWHSGKSDKAESIIKNIISKNPYHIDAYHHASMIYEESGLDFEAYLCCREAVRIGLATMPEEFSWASSKLEWGHVDNRPFLRAYHNLGLWLEKRNEINEAIDVYVNMISACPNDNMGVRYILPKLWIETGDLLSIVRLNKEYPDDYSPEFMYTYPLALVMLGEIEKAKTLLDDAKCAFPLVAKELKKKRHPKPKTSFAGGITVGGADQAYEYWRQYGKFWGNSEQAMSLL</sequence>
<dbReference type="PROSITE" id="PS50005">
    <property type="entry name" value="TPR"/>
    <property type="match status" value="1"/>
</dbReference>
<dbReference type="OrthoDB" id="6399948at2"/>
<proteinExistence type="predicted"/>
<dbReference type="InterPro" id="IPR011990">
    <property type="entry name" value="TPR-like_helical_dom_sf"/>
</dbReference>
<feature type="repeat" description="TPR" evidence="1">
    <location>
        <begin position="113"/>
        <end position="146"/>
    </location>
</feature>
<evidence type="ECO:0000313" key="2">
    <source>
        <dbReference type="EMBL" id="SDX17429.1"/>
    </source>
</evidence>
<organism evidence="2 3">
    <name type="scientific">Thiocapsa roseopersicina</name>
    <dbReference type="NCBI Taxonomy" id="1058"/>
    <lineage>
        <taxon>Bacteria</taxon>
        <taxon>Pseudomonadati</taxon>
        <taxon>Pseudomonadota</taxon>
        <taxon>Gammaproteobacteria</taxon>
        <taxon>Chromatiales</taxon>
        <taxon>Chromatiaceae</taxon>
        <taxon>Thiocapsa</taxon>
    </lineage>
</organism>
<dbReference type="Pfam" id="PF04910">
    <property type="entry name" value="Tcf25"/>
    <property type="match status" value="1"/>
</dbReference>
<evidence type="ECO:0000256" key="1">
    <source>
        <dbReference type="PROSITE-ProRule" id="PRU00339"/>
    </source>
</evidence>
<dbReference type="RefSeq" id="WP_093034403.1">
    <property type="nucleotide sequence ID" value="NZ_FNNZ01000016.1"/>
</dbReference>
<dbReference type="Proteomes" id="UP000198816">
    <property type="component" value="Unassembled WGS sequence"/>
</dbReference>
<gene>
    <name evidence="2" type="ORF">SAMN05421783_11615</name>
</gene>
<name>A0A1H2ZL08_THIRO</name>
<reference evidence="3" key="1">
    <citation type="submission" date="2016-10" db="EMBL/GenBank/DDBJ databases">
        <authorList>
            <person name="Varghese N."/>
            <person name="Submissions S."/>
        </authorList>
    </citation>
    <scope>NUCLEOTIDE SEQUENCE [LARGE SCALE GENOMIC DNA]</scope>
    <source>
        <strain evidence="3">DSM 217</strain>
    </source>
</reference>
<dbReference type="InterPro" id="IPR019734">
    <property type="entry name" value="TPR_rpt"/>
</dbReference>
<dbReference type="EMBL" id="FNNZ01000016">
    <property type="protein sequence ID" value="SDX17429.1"/>
    <property type="molecule type" value="Genomic_DNA"/>
</dbReference>
<accession>A0A1H2ZL08</accession>
<dbReference type="SUPFAM" id="SSF48452">
    <property type="entry name" value="TPR-like"/>
    <property type="match status" value="1"/>
</dbReference>
<dbReference type="Gene3D" id="1.25.40.10">
    <property type="entry name" value="Tetratricopeptide repeat domain"/>
    <property type="match status" value="1"/>
</dbReference>
<protein>
    <submittedName>
        <fullName evidence="2">Transcriptional repressor TCF25</fullName>
    </submittedName>
</protein>
<keyword evidence="3" id="KW-1185">Reference proteome</keyword>
<keyword evidence="1" id="KW-0802">TPR repeat</keyword>